<feature type="signal peptide" evidence="1">
    <location>
        <begin position="1"/>
        <end position="22"/>
    </location>
</feature>
<proteinExistence type="predicted"/>
<dbReference type="RefSeq" id="WP_175473482.1">
    <property type="nucleotide sequence ID" value="NZ_FOMI01000001.1"/>
</dbReference>
<dbReference type="AlphaFoldDB" id="A0A1I1M6S6"/>
<evidence type="ECO:0000313" key="3">
    <source>
        <dbReference type="Proteomes" id="UP000199439"/>
    </source>
</evidence>
<evidence type="ECO:0000256" key="1">
    <source>
        <dbReference type="SAM" id="SignalP"/>
    </source>
</evidence>
<dbReference type="SUPFAM" id="SSF101908">
    <property type="entry name" value="Putative isomerase YbhE"/>
    <property type="match status" value="1"/>
</dbReference>
<name>A0A1I1M6S6_9FLAO</name>
<sequence length="346" mass="36103">MKPLKSKPFLATIALTSILAFSCSNDDDDNNMDMGSSSSTMIYASNNSDGNVTIYDVTDSANITTKTLITSSTAADGIYFDSDTDAVIQASRSGLGLEGFTNISMLLNNATVNADLNGSTDMSSPRELAVNGNTYVVADNADVDGDANTPDGKLFIYTRSGNSFTLRNTITTDFKLWGITFKGNDLYAVVDATNELAVYTSFLANTSDATVSATKRIAIEGIVRTHGLTYDSASDVMVMTDIAAATNGQDDGAFHIIENFTSKFNDTANGATLAASQQTRVSGSATLLGNPVDVAYDADTQTVFIAEAGNGGGRILAFNNIGSGGNIAPVVNNSLAAASSVFISKN</sequence>
<keyword evidence="3" id="KW-1185">Reference proteome</keyword>
<dbReference type="EMBL" id="FOMI01000001">
    <property type="protein sequence ID" value="SFC81099.1"/>
    <property type="molecule type" value="Genomic_DNA"/>
</dbReference>
<evidence type="ECO:0008006" key="4">
    <source>
        <dbReference type="Google" id="ProtNLM"/>
    </source>
</evidence>
<dbReference type="PROSITE" id="PS51257">
    <property type="entry name" value="PROKAR_LIPOPROTEIN"/>
    <property type="match status" value="1"/>
</dbReference>
<organism evidence="2 3">
    <name type="scientific">Algibacter pectinivorans</name>
    <dbReference type="NCBI Taxonomy" id="870482"/>
    <lineage>
        <taxon>Bacteria</taxon>
        <taxon>Pseudomonadati</taxon>
        <taxon>Bacteroidota</taxon>
        <taxon>Flavobacteriia</taxon>
        <taxon>Flavobacteriales</taxon>
        <taxon>Flavobacteriaceae</taxon>
        <taxon>Algibacter</taxon>
    </lineage>
</organism>
<keyword evidence="1" id="KW-0732">Signal</keyword>
<accession>A0A1I1M6S6</accession>
<dbReference type="Proteomes" id="UP000199439">
    <property type="component" value="Unassembled WGS sequence"/>
</dbReference>
<feature type="chain" id="PRO_5011721523" description="Lactonase, 7-bladed beta-propeller" evidence="1">
    <location>
        <begin position="23"/>
        <end position="346"/>
    </location>
</feature>
<reference evidence="3" key="1">
    <citation type="submission" date="2016-10" db="EMBL/GenBank/DDBJ databases">
        <authorList>
            <person name="Varghese N."/>
            <person name="Submissions S."/>
        </authorList>
    </citation>
    <scope>NUCLEOTIDE SEQUENCE [LARGE SCALE GENOMIC DNA]</scope>
    <source>
        <strain evidence="3">DSM 25730</strain>
    </source>
</reference>
<evidence type="ECO:0000313" key="2">
    <source>
        <dbReference type="EMBL" id="SFC81099.1"/>
    </source>
</evidence>
<protein>
    <recommendedName>
        <fullName evidence="4">Lactonase, 7-bladed beta-propeller</fullName>
    </recommendedName>
</protein>
<gene>
    <name evidence="2" type="ORF">SAMN04487987_10168</name>
</gene>
<dbReference type="STRING" id="870482.SAMN04487987_10168"/>